<dbReference type="Proteomes" id="UP001367508">
    <property type="component" value="Unassembled WGS sequence"/>
</dbReference>
<organism evidence="1 2">
    <name type="scientific">Canavalia gladiata</name>
    <name type="common">Sword bean</name>
    <name type="synonym">Dolichos gladiatus</name>
    <dbReference type="NCBI Taxonomy" id="3824"/>
    <lineage>
        <taxon>Eukaryota</taxon>
        <taxon>Viridiplantae</taxon>
        <taxon>Streptophyta</taxon>
        <taxon>Embryophyta</taxon>
        <taxon>Tracheophyta</taxon>
        <taxon>Spermatophyta</taxon>
        <taxon>Magnoliopsida</taxon>
        <taxon>eudicotyledons</taxon>
        <taxon>Gunneridae</taxon>
        <taxon>Pentapetalae</taxon>
        <taxon>rosids</taxon>
        <taxon>fabids</taxon>
        <taxon>Fabales</taxon>
        <taxon>Fabaceae</taxon>
        <taxon>Papilionoideae</taxon>
        <taxon>50 kb inversion clade</taxon>
        <taxon>NPAAA clade</taxon>
        <taxon>indigoferoid/millettioid clade</taxon>
        <taxon>Phaseoleae</taxon>
        <taxon>Canavalia</taxon>
    </lineage>
</organism>
<comment type="caution">
    <text evidence="1">The sequence shown here is derived from an EMBL/GenBank/DDBJ whole genome shotgun (WGS) entry which is preliminary data.</text>
</comment>
<dbReference type="AlphaFoldDB" id="A0AAN9MTF5"/>
<evidence type="ECO:0000313" key="2">
    <source>
        <dbReference type="Proteomes" id="UP001367508"/>
    </source>
</evidence>
<dbReference type="EMBL" id="JAYMYQ010000001">
    <property type="protein sequence ID" value="KAK7360660.1"/>
    <property type="molecule type" value="Genomic_DNA"/>
</dbReference>
<name>A0AAN9MTF5_CANGL</name>
<accession>A0AAN9MTF5</accession>
<gene>
    <name evidence="1" type="ORF">VNO77_02669</name>
</gene>
<keyword evidence="2" id="KW-1185">Reference proteome</keyword>
<proteinExistence type="predicted"/>
<protein>
    <submittedName>
        <fullName evidence="1">Uncharacterized protein</fullName>
    </submittedName>
</protein>
<sequence>MNRRVGSGRWPVHDSIYLATWNLVTRVYKILFLQILSWTRPTVDYAPIKPVNIPKMGFLVDSQYQSRDFINDIQVDLLSYVASAVMALCETGL</sequence>
<reference evidence="1 2" key="1">
    <citation type="submission" date="2024-01" db="EMBL/GenBank/DDBJ databases">
        <title>The genomes of 5 underutilized Papilionoideae crops provide insights into root nodulation and disease resistanc.</title>
        <authorList>
            <person name="Jiang F."/>
        </authorList>
    </citation>
    <scope>NUCLEOTIDE SEQUENCE [LARGE SCALE GENOMIC DNA]</scope>
    <source>
        <strain evidence="1">LVBAO_FW01</strain>
        <tissue evidence="1">Leaves</tissue>
    </source>
</reference>
<evidence type="ECO:0000313" key="1">
    <source>
        <dbReference type="EMBL" id="KAK7360660.1"/>
    </source>
</evidence>